<evidence type="ECO:0000313" key="4">
    <source>
        <dbReference type="Proteomes" id="UP000092565"/>
    </source>
</evidence>
<evidence type="ECO:0000313" key="5">
    <source>
        <dbReference type="Proteomes" id="UP001218364"/>
    </source>
</evidence>
<feature type="region of interest" description="Disordered" evidence="1">
    <location>
        <begin position="155"/>
        <end position="176"/>
    </location>
</feature>
<dbReference type="EMBL" id="CP015124">
    <property type="protein sequence ID" value="ANP34999.1"/>
    <property type="molecule type" value="Genomic_DNA"/>
</dbReference>
<dbReference type="EMBL" id="JARCJK010000001">
    <property type="protein sequence ID" value="MDE4164587.1"/>
    <property type="molecule type" value="Genomic_DNA"/>
</dbReference>
<keyword evidence="4" id="KW-1185">Reference proteome</keyword>
<evidence type="ECO:0000256" key="1">
    <source>
        <dbReference type="SAM" id="MobiDB-lite"/>
    </source>
</evidence>
<dbReference type="Proteomes" id="UP001218364">
    <property type="component" value="Unassembled WGS sequence"/>
</dbReference>
<dbReference type="OrthoDB" id="7871100at2"/>
<name>A0A1B0ZLH2_9RHOB</name>
<gene>
    <name evidence="2" type="ORF">JL2886_00063</name>
    <name evidence="3" type="ORF">PXK24_02715</name>
</gene>
<proteinExistence type="predicted"/>
<accession>A0A1B0ZLH2</accession>
<dbReference type="AlphaFoldDB" id="A0A1B0ZLH2"/>
<reference evidence="3 5" key="2">
    <citation type="submission" date="2023-02" db="EMBL/GenBank/DDBJ databases">
        <title>Population genomics of bacteria associated with diatom.</title>
        <authorList>
            <person name="Xie J."/>
            <person name="Wang H."/>
        </authorList>
    </citation>
    <scope>NUCLEOTIDE SEQUENCE [LARGE SCALE GENOMIC DNA]</scope>
    <source>
        <strain evidence="3 5">PT47_8</strain>
    </source>
</reference>
<dbReference type="PATRIC" id="fig|60890.4.peg.58"/>
<evidence type="ECO:0000313" key="3">
    <source>
        <dbReference type="EMBL" id="MDE4164587.1"/>
    </source>
</evidence>
<evidence type="ECO:0000313" key="2">
    <source>
        <dbReference type="EMBL" id="ANP34999.1"/>
    </source>
</evidence>
<dbReference type="Proteomes" id="UP000092565">
    <property type="component" value="Chromosome"/>
</dbReference>
<reference evidence="2 4" key="1">
    <citation type="submission" date="2016-04" db="EMBL/GenBank/DDBJ databases">
        <authorList>
            <person name="Evans L.H."/>
            <person name="Alamgir A."/>
            <person name="Owens N."/>
            <person name="Weber N.D."/>
            <person name="Virtaneva K."/>
            <person name="Barbian K."/>
            <person name="Babar A."/>
            <person name="Rosenke K."/>
        </authorList>
    </citation>
    <scope>NUCLEOTIDE SEQUENCE [LARGE SCALE GENOMIC DNA]</scope>
    <source>
        <strain evidence="2 4">JL2886</strain>
    </source>
</reference>
<sequence>MKQIEDLQGRILAAMDRIGTGVGALEQARSSAEAKAVAAADTSALEQALDEERVANAQLTERVKVLRGRLKELEEQAPAASTADASGDIAAMQAELELLRNEAANAPQAEALKQEVARLKAQMEGAANSAATEKESLEDRIEQLEAANAELTAQLAEAGSVQETSASETAHGENGGTDEEVLQRLDTELQQLRLANEQLRTSNAALREANAEGLGDAGLINAAMAAEIDGLRAAQASDKAQVNAVLARLEPLLAAAPNLPEGEEI</sequence>
<protein>
    <submittedName>
        <fullName evidence="2">Colicin transporter</fullName>
    </submittedName>
</protein>
<organism evidence="2 4">
    <name type="scientific">Phaeobacter gallaeciensis</name>
    <dbReference type="NCBI Taxonomy" id="60890"/>
    <lineage>
        <taxon>Bacteria</taxon>
        <taxon>Pseudomonadati</taxon>
        <taxon>Pseudomonadota</taxon>
        <taxon>Alphaproteobacteria</taxon>
        <taxon>Rhodobacterales</taxon>
        <taxon>Roseobacteraceae</taxon>
        <taxon>Phaeobacter</taxon>
    </lineage>
</organism>
<dbReference type="RefSeq" id="WP_065270186.1">
    <property type="nucleotide sequence ID" value="NZ_CP015124.1"/>
</dbReference>